<dbReference type="EMBL" id="JAGSNF010000017">
    <property type="protein sequence ID" value="MBR7744078.1"/>
    <property type="molecule type" value="Genomic_DNA"/>
</dbReference>
<dbReference type="InterPro" id="IPR009061">
    <property type="entry name" value="DNA-bd_dom_put_sf"/>
</dbReference>
<dbReference type="RefSeq" id="WP_211603410.1">
    <property type="nucleotide sequence ID" value="NZ_JAGSNF010000017.1"/>
</dbReference>
<dbReference type="InterPro" id="IPR029442">
    <property type="entry name" value="GyrI-like"/>
</dbReference>
<dbReference type="InterPro" id="IPR000551">
    <property type="entry name" value="MerR-type_HTH_dom"/>
</dbReference>
<dbReference type="Gene3D" id="3.20.80.10">
    <property type="entry name" value="Regulatory factor, effector binding domain"/>
    <property type="match status" value="1"/>
</dbReference>
<reference evidence="3" key="1">
    <citation type="submission" date="2021-04" db="EMBL/GenBank/DDBJ databases">
        <title>Phycicoccus avicenniae sp. nov., a novel endophytic actinomycetes isolated from branch of Avicennia mariana.</title>
        <authorList>
            <person name="Tuo L."/>
        </authorList>
    </citation>
    <scope>NUCLEOTIDE SEQUENCE</scope>
    <source>
        <strain evidence="3">BSK3Z-2</strain>
    </source>
</reference>
<dbReference type="InterPro" id="IPR010499">
    <property type="entry name" value="AraC_E-bd"/>
</dbReference>
<dbReference type="SMART" id="SM00422">
    <property type="entry name" value="HTH_MERR"/>
    <property type="match status" value="1"/>
</dbReference>
<dbReference type="Gene3D" id="1.10.1660.10">
    <property type="match status" value="1"/>
</dbReference>
<evidence type="ECO:0000313" key="4">
    <source>
        <dbReference type="Proteomes" id="UP000677016"/>
    </source>
</evidence>
<name>A0A941DAF0_9MICO</name>
<dbReference type="PANTHER" id="PTHR30204">
    <property type="entry name" value="REDOX-CYCLING DRUG-SENSING TRANSCRIPTIONAL ACTIVATOR SOXR"/>
    <property type="match status" value="1"/>
</dbReference>
<dbReference type="PANTHER" id="PTHR30204:SF97">
    <property type="entry name" value="MERR FAMILY REGULATORY PROTEIN"/>
    <property type="match status" value="1"/>
</dbReference>
<dbReference type="SMART" id="SM00871">
    <property type="entry name" value="AraC_E_bind"/>
    <property type="match status" value="1"/>
</dbReference>
<dbReference type="Proteomes" id="UP000677016">
    <property type="component" value="Unassembled WGS sequence"/>
</dbReference>
<dbReference type="AlphaFoldDB" id="A0A941DAF0"/>
<evidence type="ECO:0000259" key="2">
    <source>
        <dbReference type="PROSITE" id="PS50937"/>
    </source>
</evidence>
<evidence type="ECO:0000256" key="1">
    <source>
        <dbReference type="ARBA" id="ARBA00023125"/>
    </source>
</evidence>
<dbReference type="CDD" id="cd01107">
    <property type="entry name" value="HTH_BmrR"/>
    <property type="match status" value="1"/>
</dbReference>
<gene>
    <name evidence="3" type="ORF">KC207_12340</name>
</gene>
<dbReference type="Pfam" id="PF06445">
    <property type="entry name" value="GyrI-like"/>
    <property type="match status" value="1"/>
</dbReference>
<sequence length="272" mass="28918">MVAGLSIGEFARMTHLSVRTLRRYHDSGLLLPAAVDGSTGYRSYAVEQIPVAQVIHRLRELDVPLPEVRRVLEADDPADRAAVVTEHLRHLEAELDRTRAAVGSLRRLLAPEPAPVHVEVRAVPEAVVAAVEDDVDLDAVLPWFAGAVAELDAVVGGGEGPVGGVYDNALFETGRGHVLVHRPCASPPDRGRVHRVVLPAVDLAVATHVGDHDDIDVTYGEVGAWVARNALAIAGPVRETYLVGPRDTADAAAWRTEIGWPVFAVSPGGAGS</sequence>
<dbReference type="InterPro" id="IPR047057">
    <property type="entry name" value="MerR_fam"/>
</dbReference>
<dbReference type="Pfam" id="PF13411">
    <property type="entry name" value="MerR_1"/>
    <property type="match status" value="1"/>
</dbReference>
<proteinExistence type="predicted"/>
<dbReference type="SUPFAM" id="SSF55136">
    <property type="entry name" value="Probable bacterial effector-binding domain"/>
    <property type="match status" value="1"/>
</dbReference>
<dbReference type="PROSITE" id="PS50937">
    <property type="entry name" value="HTH_MERR_2"/>
    <property type="match status" value="1"/>
</dbReference>
<dbReference type="SUPFAM" id="SSF46955">
    <property type="entry name" value="Putative DNA-binding domain"/>
    <property type="match status" value="1"/>
</dbReference>
<evidence type="ECO:0000313" key="3">
    <source>
        <dbReference type="EMBL" id="MBR7744078.1"/>
    </source>
</evidence>
<keyword evidence="4" id="KW-1185">Reference proteome</keyword>
<dbReference type="InterPro" id="IPR011256">
    <property type="entry name" value="Reg_factor_effector_dom_sf"/>
</dbReference>
<dbReference type="GO" id="GO:0003700">
    <property type="term" value="F:DNA-binding transcription factor activity"/>
    <property type="evidence" value="ECO:0007669"/>
    <property type="project" value="InterPro"/>
</dbReference>
<dbReference type="GO" id="GO:0003677">
    <property type="term" value="F:DNA binding"/>
    <property type="evidence" value="ECO:0007669"/>
    <property type="project" value="UniProtKB-KW"/>
</dbReference>
<feature type="domain" description="HTH merR-type" evidence="2">
    <location>
        <begin position="4"/>
        <end position="74"/>
    </location>
</feature>
<comment type="caution">
    <text evidence="3">The sequence shown here is derived from an EMBL/GenBank/DDBJ whole genome shotgun (WGS) entry which is preliminary data.</text>
</comment>
<keyword evidence="1" id="KW-0238">DNA-binding</keyword>
<accession>A0A941DAF0</accession>
<protein>
    <submittedName>
        <fullName evidence="3">MerR family transcriptional regulator</fullName>
    </submittedName>
</protein>
<organism evidence="3 4">
    <name type="scientific">Phycicoccus avicenniae</name>
    <dbReference type="NCBI Taxonomy" id="2828860"/>
    <lineage>
        <taxon>Bacteria</taxon>
        <taxon>Bacillati</taxon>
        <taxon>Actinomycetota</taxon>
        <taxon>Actinomycetes</taxon>
        <taxon>Micrococcales</taxon>
        <taxon>Intrasporangiaceae</taxon>
        <taxon>Phycicoccus</taxon>
    </lineage>
</organism>